<dbReference type="Gene3D" id="2.10.109.10">
    <property type="entry name" value="Umud Fragment, subunit A"/>
    <property type="match status" value="1"/>
</dbReference>
<dbReference type="GO" id="GO:0003677">
    <property type="term" value="F:DNA binding"/>
    <property type="evidence" value="ECO:0007669"/>
    <property type="project" value="InterPro"/>
</dbReference>
<dbReference type="AlphaFoldDB" id="A0AA37TEY4"/>
<organism evidence="2 3">
    <name type="scientific">Marinibactrum halimedae</name>
    <dbReference type="NCBI Taxonomy" id="1444977"/>
    <lineage>
        <taxon>Bacteria</taxon>
        <taxon>Pseudomonadati</taxon>
        <taxon>Pseudomonadota</taxon>
        <taxon>Gammaproteobacteria</taxon>
        <taxon>Cellvibrionales</taxon>
        <taxon>Cellvibrionaceae</taxon>
        <taxon>Marinibactrum</taxon>
    </lineage>
</organism>
<keyword evidence="3" id="KW-1185">Reference proteome</keyword>
<comment type="caution">
    <text evidence="2">The sequence shown here is derived from an EMBL/GenBank/DDBJ whole genome shotgun (WGS) entry which is preliminary data.</text>
</comment>
<dbReference type="SUPFAM" id="SSF51306">
    <property type="entry name" value="LexA/Signal peptidase"/>
    <property type="match status" value="1"/>
</dbReference>
<dbReference type="SUPFAM" id="SSF47413">
    <property type="entry name" value="lambda repressor-like DNA-binding domains"/>
    <property type="match status" value="1"/>
</dbReference>
<dbReference type="InterPro" id="IPR010982">
    <property type="entry name" value="Lambda_DNA-bd_dom_sf"/>
</dbReference>
<dbReference type="Pfam" id="PF00717">
    <property type="entry name" value="Peptidase_S24"/>
    <property type="match status" value="1"/>
</dbReference>
<dbReference type="EMBL" id="BSPD01000087">
    <property type="protein sequence ID" value="GLS27762.1"/>
    <property type="molecule type" value="Genomic_DNA"/>
</dbReference>
<dbReference type="InterPro" id="IPR015927">
    <property type="entry name" value="Peptidase_S24_S26A/B/C"/>
</dbReference>
<proteinExistence type="predicted"/>
<dbReference type="InterPro" id="IPR001387">
    <property type="entry name" value="Cro/C1-type_HTH"/>
</dbReference>
<protein>
    <recommendedName>
        <fullName evidence="1">Peptidase S24/S26A/S26B/S26C domain-containing protein</fullName>
    </recommendedName>
</protein>
<feature type="domain" description="Peptidase S24/S26A/S26B/S26C" evidence="1">
    <location>
        <begin position="123"/>
        <end position="208"/>
    </location>
</feature>
<reference evidence="2 3" key="1">
    <citation type="journal article" date="2014" name="Int. J. Syst. Evol. Microbiol.">
        <title>Complete genome sequence of Corynebacterium casei LMG S-19264T (=DSM 44701T), isolated from a smear-ripened cheese.</title>
        <authorList>
            <consortium name="US DOE Joint Genome Institute (JGI-PGF)"/>
            <person name="Walter F."/>
            <person name="Albersmeier A."/>
            <person name="Kalinowski J."/>
            <person name="Ruckert C."/>
        </authorList>
    </citation>
    <scope>NUCLEOTIDE SEQUENCE [LARGE SCALE GENOMIC DNA]</scope>
    <source>
        <strain evidence="2 3">NBRC 110095</strain>
    </source>
</reference>
<dbReference type="InterPro" id="IPR036286">
    <property type="entry name" value="LexA/Signal_pep-like_sf"/>
</dbReference>
<dbReference type="RefSeq" id="WP_269783357.1">
    <property type="nucleotide sequence ID" value="NZ_BSPD01000087.1"/>
</dbReference>
<evidence type="ECO:0000313" key="3">
    <source>
        <dbReference type="Proteomes" id="UP001156870"/>
    </source>
</evidence>
<name>A0AA37TEY4_9GAMM</name>
<dbReference type="Gene3D" id="1.10.260.40">
    <property type="entry name" value="lambda repressor-like DNA-binding domains"/>
    <property type="match status" value="1"/>
</dbReference>
<evidence type="ECO:0000259" key="1">
    <source>
        <dbReference type="Pfam" id="PF00717"/>
    </source>
</evidence>
<dbReference type="CDD" id="cd00093">
    <property type="entry name" value="HTH_XRE"/>
    <property type="match status" value="1"/>
</dbReference>
<gene>
    <name evidence="2" type="ORF">GCM10007877_34810</name>
</gene>
<evidence type="ECO:0000313" key="2">
    <source>
        <dbReference type="EMBL" id="GLS27762.1"/>
    </source>
</evidence>
<dbReference type="Proteomes" id="UP001156870">
    <property type="component" value="Unassembled WGS sequence"/>
</dbReference>
<sequence>MIEGKKLGQAIEAARVKKGISKSELARHFGVKPPSVDGWIKDGRIAKTKLPALFDYFSDVAGAEHWGLNEGSIMSSGTSSVGTTKQTSIPLIEWGQVSGWLELPPSERPTPIDQIPDPGDELGKNSFALILDSDAMTSKPGTPAASFPRGLTIHFESTSDAKPGDFVLAIHNGFPTFRMLSSEEGRRCLKPLNDSPEYPKIFDKFEIVAIAASAIWRRPR</sequence>
<accession>A0AA37TEY4</accession>